<dbReference type="SUPFAM" id="SSF46785">
    <property type="entry name" value="Winged helix' DNA-binding domain"/>
    <property type="match status" value="1"/>
</dbReference>
<dbReference type="InterPro" id="IPR036390">
    <property type="entry name" value="WH_DNA-bd_sf"/>
</dbReference>
<dbReference type="RefSeq" id="WP_205048437.1">
    <property type="nucleotide sequence ID" value="NZ_CAJVAX010000003.1"/>
</dbReference>
<gene>
    <name evidence="2" type="ORF">SBRY_110250</name>
</gene>
<dbReference type="GO" id="GO:0006950">
    <property type="term" value="P:response to stress"/>
    <property type="evidence" value="ECO:0007669"/>
    <property type="project" value="TreeGrafter"/>
</dbReference>
<dbReference type="AlphaFoldDB" id="A0A9W4E435"/>
<accession>A0A9W4E435</accession>
<comment type="caution">
    <text evidence="2">The sequence shown here is derived from an EMBL/GenBank/DDBJ whole genome shotgun (WGS) entry which is preliminary data.</text>
</comment>
<keyword evidence="3" id="KW-1185">Reference proteome</keyword>
<dbReference type="Proteomes" id="UP001153328">
    <property type="component" value="Unassembled WGS sequence"/>
</dbReference>
<dbReference type="GO" id="GO:0003700">
    <property type="term" value="F:DNA-binding transcription factor activity"/>
    <property type="evidence" value="ECO:0007669"/>
    <property type="project" value="InterPro"/>
</dbReference>
<feature type="domain" description="HTH marR-type" evidence="1">
    <location>
        <begin position="19"/>
        <end position="151"/>
    </location>
</feature>
<proteinExistence type="predicted"/>
<evidence type="ECO:0000313" key="2">
    <source>
        <dbReference type="EMBL" id="CAG7616997.1"/>
    </source>
</evidence>
<evidence type="ECO:0000259" key="1">
    <source>
        <dbReference type="PROSITE" id="PS50995"/>
    </source>
</evidence>
<protein>
    <submittedName>
        <fullName evidence="2">DNA-binding transcriptional regulator, MarR family</fullName>
    </submittedName>
</protein>
<name>A0A9W4E435_9ACTN</name>
<organism evidence="2 3">
    <name type="scientific">Actinacidiphila bryophytorum</name>
    <dbReference type="NCBI Taxonomy" id="1436133"/>
    <lineage>
        <taxon>Bacteria</taxon>
        <taxon>Bacillati</taxon>
        <taxon>Actinomycetota</taxon>
        <taxon>Actinomycetes</taxon>
        <taxon>Kitasatosporales</taxon>
        <taxon>Streptomycetaceae</taxon>
        <taxon>Actinacidiphila</taxon>
    </lineage>
</organism>
<dbReference type="EMBL" id="CAJVAX010000003">
    <property type="protein sequence ID" value="CAG7616997.1"/>
    <property type="molecule type" value="Genomic_DNA"/>
</dbReference>
<dbReference type="Pfam" id="PF12802">
    <property type="entry name" value="MarR_2"/>
    <property type="match status" value="1"/>
</dbReference>
<dbReference type="GO" id="GO:0003677">
    <property type="term" value="F:DNA binding"/>
    <property type="evidence" value="ECO:0007669"/>
    <property type="project" value="UniProtKB-KW"/>
</dbReference>
<dbReference type="PROSITE" id="PS50995">
    <property type="entry name" value="HTH_MARR_2"/>
    <property type="match status" value="1"/>
</dbReference>
<sequence length="170" mass="18497">MADTPGETPAELPVEPPVEEYLCTRIRRAEQALMGHHEAVLRRYGLTMTQYTVLLALSREDGMSGAQLARACGVTQQSMATVLTTLQGKDLIRRAPSPVHAKVQIARLTPAGTALLDTAYQEVNVLERQLSDTFSPAEHAALCDLLDRATATLVEQTRRGQAAPVPARPR</sequence>
<dbReference type="PANTHER" id="PTHR33164">
    <property type="entry name" value="TRANSCRIPTIONAL REGULATOR, MARR FAMILY"/>
    <property type="match status" value="1"/>
</dbReference>
<dbReference type="InterPro" id="IPR039422">
    <property type="entry name" value="MarR/SlyA-like"/>
</dbReference>
<dbReference type="InterPro" id="IPR036388">
    <property type="entry name" value="WH-like_DNA-bd_sf"/>
</dbReference>
<dbReference type="SMART" id="SM00347">
    <property type="entry name" value="HTH_MARR"/>
    <property type="match status" value="1"/>
</dbReference>
<dbReference type="PANTHER" id="PTHR33164:SF43">
    <property type="entry name" value="HTH-TYPE TRANSCRIPTIONAL REPRESSOR YETL"/>
    <property type="match status" value="1"/>
</dbReference>
<keyword evidence="2" id="KW-0238">DNA-binding</keyword>
<dbReference type="Gene3D" id="1.10.10.10">
    <property type="entry name" value="Winged helix-like DNA-binding domain superfamily/Winged helix DNA-binding domain"/>
    <property type="match status" value="1"/>
</dbReference>
<reference evidence="2" key="1">
    <citation type="submission" date="2021-06" db="EMBL/GenBank/DDBJ databases">
        <authorList>
            <person name="Arsene-Ploetze F."/>
        </authorList>
    </citation>
    <scope>NUCLEOTIDE SEQUENCE</scope>
    <source>
        <strain evidence="2">SBRY1</strain>
    </source>
</reference>
<evidence type="ECO:0000313" key="3">
    <source>
        <dbReference type="Proteomes" id="UP001153328"/>
    </source>
</evidence>
<dbReference type="InterPro" id="IPR000835">
    <property type="entry name" value="HTH_MarR-typ"/>
</dbReference>